<evidence type="ECO:0000313" key="1">
    <source>
        <dbReference type="EMBL" id="MRX55281.1"/>
    </source>
</evidence>
<accession>A0A6I2MFQ9</accession>
<dbReference type="EMBL" id="WKKF01000004">
    <property type="protein sequence ID" value="MRX55281.1"/>
    <property type="molecule type" value="Genomic_DNA"/>
</dbReference>
<gene>
    <name evidence="1" type="ORF">GJU41_15060</name>
</gene>
<sequence>MKKGFLNLLIAFLFMLLFFLPVKHFFSSGMKISVLNSTGREIRGLEITYYYNEEKILIPALKPNEEHEIRIVPDEDFSESSMQLVYTDQTGKMTGNDIRLL</sequence>
<dbReference type="AlphaFoldDB" id="A0A6I2MFQ9"/>
<dbReference type="Proteomes" id="UP000441585">
    <property type="component" value="Unassembled WGS sequence"/>
</dbReference>
<name>A0A6I2MFQ9_9BACI</name>
<keyword evidence="2" id="KW-1185">Reference proteome</keyword>
<evidence type="ECO:0000313" key="2">
    <source>
        <dbReference type="Proteomes" id="UP000441585"/>
    </source>
</evidence>
<organism evidence="1 2">
    <name type="scientific">Metabacillus idriensis</name>
    <dbReference type="NCBI Taxonomy" id="324768"/>
    <lineage>
        <taxon>Bacteria</taxon>
        <taxon>Bacillati</taxon>
        <taxon>Bacillota</taxon>
        <taxon>Bacilli</taxon>
        <taxon>Bacillales</taxon>
        <taxon>Bacillaceae</taxon>
        <taxon>Metabacillus</taxon>
    </lineage>
</organism>
<dbReference type="RefSeq" id="WP_070876582.1">
    <property type="nucleotide sequence ID" value="NZ_CAJGAA010000003.1"/>
</dbReference>
<comment type="caution">
    <text evidence="1">The sequence shown here is derived from an EMBL/GenBank/DDBJ whole genome shotgun (WGS) entry which is preliminary data.</text>
</comment>
<protein>
    <submittedName>
        <fullName evidence="1">Uncharacterized protein</fullName>
    </submittedName>
</protein>
<proteinExistence type="predicted"/>
<reference evidence="1 2" key="1">
    <citation type="submission" date="2019-11" db="EMBL/GenBank/DDBJ databases">
        <title>Bacillus idriensis genome.</title>
        <authorList>
            <person name="Konopka E.N."/>
            <person name="Newman J.D."/>
        </authorList>
    </citation>
    <scope>NUCLEOTIDE SEQUENCE [LARGE SCALE GENOMIC DNA]</scope>
    <source>
        <strain evidence="1 2">DSM 19097</strain>
    </source>
</reference>